<feature type="domain" description="DUF1559" evidence="2">
    <location>
        <begin position="50"/>
        <end position="344"/>
    </location>
</feature>
<dbReference type="Gene3D" id="3.30.700.10">
    <property type="entry name" value="Glycoprotein, Type 4 Pilin"/>
    <property type="match status" value="1"/>
</dbReference>
<evidence type="ECO:0000313" key="3">
    <source>
        <dbReference type="EMBL" id="TWT47766.1"/>
    </source>
</evidence>
<keyword evidence="1" id="KW-0472">Membrane</keyword>
<keyword evidence="1" id="KW-0812">Transmembrane</keyword>
<accession>A0A5C5WA65</accession>
<evidence type="ECO:0000256" key="1">
    <source>
        <dbReference type="SAM" id="Phobius"/>
    </source>
</evidence>
<dbReference type="InterPro" id="IPR012902">
    <property type="entry name" value="N_methyl_site"/>
</dbReference>
<dbReference type="InterPro" id="IPR011453">
    <property type="entry name" value="DUF1559"/>
</dbReference>
<dbReference type="NCBIfam" id="TIGR02532">
    <property type="entry name" value="IV_pilin_GFxxxE"/>
    <property type="match status" value="1"/>
</dbReference>
<comment type="caution">
    <text evidence="3">The sequence shown here is derived from an EMBL/GenBank/DDBJ whole genome shotgun (WGS) entry which is preliminary data.</text>
</comment>
<feature type="transmembrane region" description="Helical" evidence="1">
    <location>
        <begin position="20"/>
        <end position="46"/>
    </location>
</feature>
<dbReference type="Proteomes" id="UP000318995">
    <property type="component" value="Unassembled WGS sequence"/>
</dbReference>
<gene>
    <name evidence="3" type="ORF">Pla111_13870</name>
</gene>
<dbReference type="EMBL" id="SJPH01000002">
    <property type="protein sequence ID" value="TWT47766.1"/>
    <property type="molecule type" value="Genomic_DNA"/>
</dbReference>
<sequence length="360" mass="38771">MEKRVIPAKRRRAGKKPRPWRGLAGFTLVELLVVIAIIGILVALLLPAVQAAREAARRINCTSNLKQIGLAVLNYESARGKLPPGGSYGPKPTSSPTAQVTLIAGLNHSWFVFILEYLEEQALFDQFDVQSVNVALTPGSPAANQPTSLLCPSDGASGRRYEHRLLKIDGQPSYFGKGNYAAYTSVYHADRLGFPGAIPLFGQELREVSDGTTATLMVSEVRTRATEKDVRGAWALPWAGAALLAYDMHSANGISGPDAVDRFEPLTAWLEDGLARTPNGLIYDAIDRCDGPEEALFEGLPCTGDGREGGLSFQSAAPRAAHTGGVNAGYLDGRVEFVLDDIDPLVMTYLVYVRDGSSIR</sequence>
<keyword evidence="4" id="KW-1185">Reference proteome</keyword>
<dbReference type="Pfam" id="PF07596">
    <property type="entry name" value="SBP_bac_10"/>
    <property type="match status" value="1"/>
</dbReference>
<dbReference type="InterPro" id="IPR027558">
    <property type="entry name" value="Pre_pil_HX9DG_C"/>
</dbReference>
<dbReference type="PANTHER" id="PTHR30093:SF2">
    <property type="entry name" value="TYPE II SECRETION SYSTEM PROTEIN H"/>
    <property type="match status" value="1"/>
</dbReference>
<keyword evidence="1" id="KW-1133">Transmembrane helix</keyword>
<dbReference type="OrthoDB" id="257792at2"/>
<proteinExistence type="predicted"/>
<name>A0A5C5WA65_9BACT</name>
<dbReference type="Pfam" id="PF07963">
    <property type="entry name" value="N_methyl"/>
    <property type="match status" value="1"/>
</dbReference>
<dbReference type="InterPro" id="IPR045584">
    <property type="entry name" value="Pilin-like"/>
</dbReference>
<dbReference type="PROSITE" id="PS00409">
    <property type="entry name" value="PROKAR_NTER_METHYL"/>
    <property type="match status" value="1"/>
</dbReference>
<dbReference type="AlphaFoldDB" id="A0A5C5WA65"/>
<protein>
    <recommendedName>
        <fullName evidence="2">DUF1559 domain-containing protein</fullName>
    </recommendedName>
</protein>
<dbReference type="PANTHER" id="PTHR30093">
    <property type="entry name" value="GENERAL SECRETION PATHWAY PROTEIN G"/>
    <property type="match status" value="1"/>
</dbReference>
<evidence type="ECO:0000313" key="4">
    <source>
        <dbReference type="Proteomes" id="UP000318995"/>
    </source>
</evidence>
<dbReference type="SUPFAM" id="SSF54523">
    <property type="entry name" value="Pili subunits"/>
    <property type="match status" value="1"/>
</dbReference>
<evidence type="ECO:0000259" key="2">
    <source>
        <dbReference type="Pfam" id="PF07596"/>
    </source>
</evidence>
<dbReference type="NCBIfam" id="TIGR04294">
    <property type="entry name" value="pre_pil_HX9DG"/>
    <property type="match status" value="1"/>
</dbReference>
<organism evidence="3 4">
    <name type="scientific">Botrimarina hoheduenensis</name>
    <dbReference type="NCBI Taxonomy" id="2528000"/>
    <lineage>
        <taxon>Bacteria</taxon>
        <taxon>Pseudomonadati</taxon>
        <taxon>Planctomycetota</taxon>
        <taxon>Planctomycetia</taxon>
        <taxon>Pirellulales</taxon>
        <taxon>Lacipirellulaceae</taxon>
        <taxon>Botrimarina</taxon>
    </lineage>
</organism>
<reference evidence="3 4" key="1">
    <citation type="submission" date="2019-02" db="EMBL/GenBank/DDBJ databases">
        <title>Deep-cultivation of Planctomycetes and their phenomic and genomic characterization uncovers novel biology.</title>
        <authorList>
            <person name="Wiegand S."/>
            <person name="Jogler M."/>
            <person name="Boedeker C."/>
            <person name="Pinto D."/>
            <person name="Vollmers J."/>
            <person name="Rivas-Marin E."/>
            <person name="Kohn T."/>
            <person name="Peeters S.H."/>
            <person name="Heuer A."/>
            <person name="Rast P."/>
            <person name="Oberbeckmann S."/>
            <person name="Bunk B."/>
            <person name="Jeske O."/>
            <person name="Meyerdierks A."/>
            <person name="Storesund J.E."/>
            <person name="Kallscheuer N."/>
            <person name="Luecker S."/>
            <person name="Lage O.M."/>
            <person name="Pohl T."/>
            <person name="Merkel B.J."/>
            <person name="Hornburger P."/>
            <person name="Mueller R.-W."/>
            <person name="Bruemmer F."/>
            <person name="Labrenz M."/>
            <person name="Spormann A.M."/>
            <person name="Op Den Camp H."/>
            <person name="Overmann J."/>
            <person name="Amann R."/>
            <person name="Jetten M.S.M."/>
            <person name="Mascher T."/>
            <person name="Medema M.H."/>
            <person name="Devos D.P."/>
            <person name="Kaster A.-K."/>
            <person name="Ovreas L."/>
            <person name="Rohde M."/>
            <person name="Galperin M.Y."/>
            <person name="Jogler C."/>
        </authorList>
    </citation>
    <scope>NUCLEOTIDE SEQUENCE [LARGE SCALE GENOMIC DNA]</scope>
    <source>
        <strain evidence="3 4">Pla111</strain>
    </source>
</reference>